<evidence type="ECO:0000313" key="1">
    <source>
        <dbReference type="EMBL" id="CAD7002813.1"/>
    </source>
</evidence>
<name>A0A811V097_CERCA</name>
<protein>
    <submittedName>
        <fullName evidence="1">(Mediterranean fruit fly) hypothetical protein</fullName>
    </submittedName>
</protein>
<keyword evidence="2" id="KW-1185">Reference proteome</keyword>
<dbReference type="AlphaFoldDB" id="A0A811V097"/>
<dbReference type="EMBL" id="CAJHJT010000034">
    <property type="protein sequence ID" value="CAD7002813.1"/>
    <property type="molecule type" value="Genomic_DNA"/>
</dbReference>
<gene>
    <name evidence="1" type="ORF">CCAP1982_LOCUS11283</name>
</gene>
<accession>A0A811V097</accession>
<organism evidence="1 2">
    <name type="scientific">Ceratitis capitata</name>
    <name type="common">Mediterranean fruit fly</name>
    <name type="synonym">Tephritis capitata</name>
    <dbReference type="NCBI Taxonomy" id="7213"/>
    <lineage>
        <taxon>Eukaryota</taxon>
        <taxon>Metazoa</taxon>
        <taxon>Ecdysozoa</taxon>
        <taxon>Arthropoda</taxon>
        <taxon>Hexapoda</taxon>
        <taxon>Insecta</taxon>
        <taxon>Pterygota</taxon>
        <taxon>Neoptera</taxon>
        <taxon>Endopterygota</taxon>
        <taxon>Diptera</taxon>
        <taxon>Brachycera</taxon>
        <taxon>Muscomorpha</taxon>
        <taxon>Tephritoidea</taxon>
        <taxon>Tephritidae</taxon>
        <taxon>Ceratitis</taxon>
        <taxon>Ceratitis</taxon>
    </lineage>
</organism>
<comment type="caution">
    <text evidence="1">The sequence shown here is derived from an EMBL/GenBank/DDBJ whole genome shotgun (WGS) entry which is preliminary data.</text>
</comment>
<proteinExistence type="predicted"/>
<sequence length="107" mass="12267">MYICTGIYIQVHSMLAGREVFKRVASIIYSVKTTLSYSQYIIVYMYIHNAARQPDRQIDTIVIHCRYRRTTSTTGLANGGGNQFHYYKLSSDSVPEISFLSDLCEIL</sequence>
<reference evidence="1" key="1">
    <citation type="submission" date="2020-11" db="EMBL/GenBank/DDBJ databases">
        <authorList>
            <person name="Whitehead M."/>
        </authorList>
    </citation>
    <scope>NUCLEOTIDE SEQUENCE</scope>
    <source>
        <strain evidence="1">EGII</strain>
    </source>
</reference>
<evidence type="ECO:0000313" key="2">
    <source>
        <dbReference type="Proteomes" id="UP000606786"/>
    </source>
</evidence>
<dbReference type="Proteomes" id="UP000606786">
    <property type="component" value="Unassembled WGS sequence"/>
</dbReference>